<name>A0A8H5JMV4_9HYPO</name>
<dbReference type="AlphaFoldDB" id="A0A8H5JMV4"/>
<gene>
    <name evidence="2" type="ORF">FMEXI_978</name>
</gene>
<proteinExistence type="predicted"/>
<accession>A0A8H5JMV4</accession>
<reference evidence="2 3" key="1">
    <citation type="submission" date="2020-05" db="EMBL/GenBank/DDBJ databases">
        <title>Identification and distribution of gene clusters putatively required for synthesis of sphingolipid metabolism inhibitors in phylogenetically diverse species of the filamentous fungus Fusarium.</title>
        <authorList>
            <person name="Kim H.-S."/>
            <person name="Busman M."/>
            <person name="Brown D.W."/>
            <person name="Divon H."/>
            <person name="Uhlig S."/>
            <person name="Proctor R.H."/>
        </authorList>
    </citation>
    <scope>NUCLEOTIDE SEQUENCE [LARGE SCALE GENOMIC DNA]</scope>
    <source>
        <strain evidence="2 3">NRRL 53147</strain>
    </source>
</reference>
<evidence type="ECO:0000256" key="1">
    <source>
        <dbReference type="SAM" id="MobiDB-lite"/>
    </source>
</evidence>
<keyword evidence="3" id="KW-1185">Reference proteome</keyword>
<protein>
    <submittedName>
        <fullName evidence="2">Uncharacterized protein</fullName>
    </submittedName>
</protein>
<organism evidence="2 3">
    <name type="scientific">Fusarium mexicanum</name>
    <dbReference type="NCBI Taxonomy" id="751941"/>
    <lineage>
        <taxon>Eukaryota</taxon>
        <taxon>Fungi</taxon>
        <taxon>Dikarya</taxon>
        <taxon>Ascomycota</taxon>
        <taxon>Pezizomycotina</taxon>
        <taxon>Sordariomycetes</taxon>
        <taxon>Hypocreomycetidae</taxon>
        <taxon>Hypocreales</taxon>
        <taxon>Nectriaceae</taxon>
        <taxon>Fusarium</taxon>
        <taxon>Fusarium fujikuroi species complex</taxon>
    </lineage>
</organism>
<comment type="caution">
    <text evidence="2">The sequence shown here is derived from an EMBL/GenBank/DDBJ whole genome shotgun (WGS) entry which is preliminary data.</text>
</comment>
<dbReference type="EMBL" id="JAAOAM010000024">
    <property type="protein sequence ID" value="KAF5556925.1"/>
    <property type="molecule type" value="Genomic_DNA"/>
</dbReference>
<dbReference type="Proteomes" id="UP000522262">
    <property type="component" value="Unassembled WGS sequence"/>
</dbReference>
<sequence length="332" mass="37846">MNGTSREPLSSECIRKCIVDAYAYEGDALVVEISLKKMPKSGLDAYMPTSDPKDGYEFVVIDIWKYVWLLDDDVAVESPRSGGPSHDKCALDAFSELQAAGYEVLAWRPYCKEVIPYMDRDGNTLPIDERPPLKTPEELEDTGEDSTVTELRKQILQLKEELRSKEIREIRLQMSHFEDGKSSHNGELTRRMELERYRGAVRENVKELNFLREKVKELEVANNFGNKDQHLANILQWLLDKMALSAERRKSKYLELKAAMLQKKLDLDHAFTKFDIALSCYNSEKASNPQSRQLAEFGSDLKGARDSIDEVSAAIGRAETEMEAAEQNLLEE</sequence>
<evidence type="ECO:0000313" key="2">
    <source>
        <dbReference type="EMBL" id="KAF5556925.1"/>
    </source>
</evidence>
<evidence type="ECO:0000313" key="3">
    <source>
        <dbReference type="Proteomes" id="UP000522262"/>
    </source>
</evidence>
<feature type="region of interest" description="Disordered" evidence="1">
    <location>
        <begin position="123"/>
        <end position="146"/>
    </location>
</feature>
<feature type="compositionally biased region" description="Basic and acidic residues" evidence="1">
    <location>
        <begin position="123"/>
        <end position="137"/>
    </location>
</feature>